<evidence type="ECO:0000313" key="1">
    <source>
        <dbReference type="EMBL" id="MBU2714549.1"/>
    </source>
</evidence>
<comment type="caution">
    <text evidence="1">The sequence shown here is derived from an EMBL/GenBank/DDBJ whole genome shotgun (WGS) entry which is preliminary data.</text>
</comment>
<evidence type="ECO:0000313" key="2">
    <source>
        <dbReference type="Proteomes" id="UP000690515"/>
    </source>
</evidence>
<dbReference type="Proteomes" id="UP000690515">
    <property type="component" value="Unassembled WGS sequence"/>
</dbReference>
<gene>
    <name evidence="1" type="ORF">KCG35_26200</name>
</gene>
<sequence length="84" mass="9960">YKYLAEGGELINNKIEGYKIRKYTTIVIKIKSKNILGKEISYILVPYGIFTRPERFITYECSDINKFKYLPIKKSIDAWVFNKE</sequence>
<keyword evidence="2" id="KW-1185">Reference proteome</keyword>
<reference evidence="1 2" key="1">
    <citation type="submission" date="2021-04" db="EMBL/GenBank/DDBJ databases">
        <authorList>
            <person name="Pira H."/>
            <person name="Risdian C."/>
            <person name="Wink J."/>
        </authorList>
    </citation>
    <scope>NUCLEOTIDE SEQUENCE [LARGE SCALE GENOMIC DNA]</scope>
    <source>
        <strain evidence="1 2">WH53</strain>
    </source>
</reference>
<organism evidence="1 2">
    <name type="scientific">Zooshikella harenae</name>
    <dbReference type="NCBI Taxonomy" id="2827238"/>
    <lineage>
        <taxon>Bacteria</taxon>
        <taxon>Pseudomonadati</taxon>
        <taxon>Pseudomonadota</taxon>
        <taxon>Gammaproteobacteria</taxon>
        <taxon>Oceanospirillales</taxon>
        <taxon>Zooshikellaceae</taxon>
        <taxon>Zooshikella</taxon>
    </lineage>
</organism>
<proteinExistence type="predicted"/>
<dbReference type="RefSeq" id="WP_215822886.1">
    <property type="nucleotide sequence ID" value="NZ_JAGSOY010000376.1"/>
</dbReference>
<dbReference type="EMBL" id="JAGSOY010000376">
    <property type="protein sequence ID" value="MBU2714549.1"/>
    <property type="molecule type" value="Genomic_DNA"/>
</dbReference>
<feature type="non-terminal residue" evidence="1">
    <location>
        <position position="1"/>
    </location>
</feature>
<name>A0ABS5ZKD7_9GAMM</name>
<protein>
    <submittedName>
        <fullName evidence="1">Uncharacterized protein</fullName>
    </submittedName>
</protein>
<accession>A0ABS5ZKD7</accession>